<comment type="caution">
    <text evidence="1">The sequence shown here is derived from an EMBL/GenBank/DDBJ whole genome shotgun (WGS) entry which is preliminary data.</text>
</comment>
<protein>
    <submittedName>
        <fullName evidence="1">Uncharacterized protein</fullName>
    </submittedName>
</protein>
<sequence>MNNNKNNNKIKINNRILDLLAGYKSVSIIGMAKNAGKTTTLNHVIKEARGKLALGLTSIGRDGEELDRVTATEKPKIYVEKGTFIATAKQCLFNSDITKEIIQTTGINTPMGEIIIARALSDGFVDIGGPSVSTQIIGICEYLKKIGCELVIVDGALSRKSFASPAVTEATILSTGAAYSKSMNDVINSTVHTVNLLTTESENDTEIVKLSNKLIKESRISVIGKDRSIKKLNVLTALEAASEITENLDEQSEYVVIKGVISDKLLLDIMKSSDKYKNVTFLAEDGTKLFVNSDTLFRFKKQGGILKVINPINIACVTCNPMSPYGYEFNVNKFLGELRNRLDIPVFDVVGGE</sequence>
<dbReference type="OrthoDB" id="9783544at2"/>
<gene>
    <name evidence="1" type="ORF">CLTEP_14440</name>
</gene>
<organism evidence="1 2">
    <name type="scientific">Clostridium tepidiprofundi DSM 19306</name>
    <dbReference type="NCBI Taxonomy" id="1121338"/>
    <lineage>
        <taxon>Bacteria</taxon>
        <taxon>Bacillati</taxon>
        <taxon>Bacillota</taxon>
        <taxon>Clostridia</taxon>
        <taxon>Eubacteriales</taxon>
        <taxon>Clostridiaceae</taxon>
        <taxon>Clostridium</taxon>
    </lineage>
</organism>
<evidence type="ECO:0000313" key="2">
    <source>
        <dbReference type="Proteomes" id="UP000075531"/>
    </source>
</evidence>
<dbReference type="Proteomes" id="UP000075531">
    <property type="component" value="Unassembled WGS sequence"/>
</dbReference>
<dbReference type="PATRIC" id="fig|1121338.3.peg.1481"/>
<dbReference type="STRING" id="1121338.CLTEP_14440"/>
<accession>A0A151B3Z9</accession>
<keyword evidence="2" id="KW-1185">Reference proteome</keyword>
<dbReference type="EMBL" id="LTBA01000013">
    <property type="protein sequence ID" value="KYH34616.1"/>
    <property type="molecule type" value="Genomic_DNA"/>
</dbReference>
<dbReference type="AlphaFoldDB" id="A0A151B3Z9"/>
<dbReference type="RefSeq" id="WP_084364736.1">
    <property type="nucleotide sequence ID" value="NZ_LTBA01000013.1"/>
</dbReference>
<proteinExistence type="predicted"/>
<evidence type="ECO:0000313" key="1">
    <source>
        <dbReference type="EMBL" id="KYH34616.1"/>
    </source>
</evidence>
<reference evidence="1 2" key="1">
    <citation type="submission" date="2016-02" db="EMBL/GenBank/DDBJ databases">
        <title>Genome sequence of Clostridium tepidiprofundi DSM 19306.</title>
        <authorList>
            <person name="Poehlein A."/>
            <person name="Daniel R."/>
        </authorList>
    </citation>
    <scope>NUCLEOTIDE SEQUENCE [LARGE SCALE GENOMIC DNA]</scope>
    <source>
        <strain evidence="1 2">DSM 19306</strain>
    </source>
</reference>
<name>A0A151B3Z9_9CLOT</name>